<dbReference type="RefSeq" id="WP_025408805.1">
    <property type="nucleotide sequence ID" value="NZ_CP005758.1"/>
</dbReference>
<evidence type="ECO:0000313" key="1">
    <source>
        <dbReference type="EMBL" id="AHH11571.1"/>
    </source>
</evidence>
<accession>W5T2L6</accession>
<name>W5T2L6_9SPIR</name>
<sequence length="304" mass="35182">MQIFTKLLVFYSTILFYCCNSDTINDTSNKPHEQNEIKPVTLTADEKQKLDVLINAFNKVIELKRLPDDELQKSQNLLNWLGSINVQKQKELANVFTLVYNFLKDKTHSQLNNLTITQFINNALACHDTNECNNLNTLTGRIKLFFIIVLYDITRTSNTNEERFQALKAELLNINKYVISLLGREIYERVIRMQLKNDNNKTQAFNLLINAFPQETDNQIRVKILRHLFELNDNGTIKSINDAKLNSILDHIHTELNKCNGNEDGKNNLKTRIKDYFIQADQDNTLKTTAFNNFSNTVVSSCQQ</sequence>
<protein>
    <submittedName>
        <fullName evidence="1">Mlp lipoprotein family protein</fullName>
    </submittedName>
</protein>
<geneLocation type="plasmid" evidence="1">
    <name>unnamed</name>
</geneLocation>
<proteinExistence type="predicted"/>
<reference evidence="1" key="1">
    <citation type="submission" date="2013-04" db="EMBL/GenBank/DDBJ databases">
        <title>Comparative Genomics of Relapsing Fever Spirochetes.</title>
        <authorList>
            <person name="Schwan T.G."/>
            <person name="Raffel S.J."/>
            <person name="Porcella S.F."/>
            <person name="Martens C.A."/>
            <person name="Bruno D.P."/>
            <person name="Ricklefs S.M."/>
            <person name="Barbian K.B."/>
        </authorList>
    </citation>
    <scope>NUCLEOTIDE SEQUENCE</scope>
    <source>
        <strain evidence="1">Co53</strain>
        <plasmid evidence="1">unnamed</plasmid>
    </source>
</reference>
<keyword evidence="1" id="KW-0449">Lipoprotein</keyword>
<dbReference type="EMBL" id="CP005758">
    <property type="protein sequence ID" value="AHH11571.1"/>
    <property type="molecule type" value="Genomic_DNA"/>
</dbReference>
<organism evidence="1">
    <name type="scientific">Borrelia coriaceae ATCC 43381</name>
    <dbReference type="NCBI Taxonomy" id="1408429"/>
    <lineage>
        <taxon>Bacteria</taxon>
        <taxon>Pseudomonadati</taxon>
        <taxon>Spirochaetota</taxon>
        <taxon>Spirochaetia</taxon>
        <taxon>Spirochaetales</taxon>
        <taxon>Borreliaceae</taxon>
        <taxon>Borrelia</taxon>
    </lineage>
</organism>
<gene>
    <name evidence="1" type="ORF">BCO_0117403</name>
</gene>
<dbReference type="HOGENOM" id="CLU_074301_0_0_12"/>
<dbReference type="AlphaFoldDB" id="W5T2L6"/>
<dbReference type="OrthoDB" id="352284at2"/>
<keyword evidence="1" id="KW-0614">Plasmid</keyword>